<gene>
    <name evidence="1" type="ORF">IDH41_06730</name>
</gene>
<organism evidence="1 2">
    <name type="scientific">Paenibacillus arenilitoris</name>
    <dbReference type="NCBI Taxonomy" id="2772299"/>
    <lineage>
        <taxon>Bacteria</taxon>
        <taxon>Bacillati</taxon>
        <taxon>Bacillota</taxon>
        <taxon>Bacilli</taxon>
        <taxon>Bacillales</taxon>
        <taxon>Paenibacillaceae</taxon>
        <taxon>Paenibacillus</taxon>
    </lineage>
</organism>
<comment type="caution">
    <text evidence="1">The sequence shown here is derived from an EMBL/GenBank/DDBJ whole genome shotgun (WGS) entry which is preliminary data.</text>
</comment>
<reference evidence="1" key="1">
    <citation type="submission" date="2020-09" db="EMBL/GenBank/DDBJ databases">
        <title>A novel bacterium of genus Paenibacillus, isolated from South China Sea.</title>
        <authorList>
            <person name="Huang H."/>
            <person name="Mo K."/>
            <person name="Hu Y."/>
        </authorList>
    </citation>
    <scope>NUCLEOTIDE SEQUENCE</scope>
    <source>
        <strain evidence="1">IB182493</strain>
    </source>
</reference>
<name>A0A927H5C3_9BACL</name>
<protein>
    <recommendedName>
        <fullName evidence="3">Choloylglycine hydrolase/NAAA C-terminal domain-containing protein</fullName>
    </recommendedName>
</protein>
<dbReference type="RefSeq" id="WP_190859426.1">
    <property type="nucleotide sequence ID" value="NZ_JACXIY010000008.1"/>
</dbReference>
<keyword evidence="2" id="KW-1185">Reference proteome</keyword>
<sequence length="269" mass="30096">MCTSFAVHRDRTFIGMNFDISDRPIKLALRGEDQLLVLQGENGNDYPAFGMNGRGTFMNLQMVDPKKEGLYRRGKNCVHMMRLFEDVLSGRLEPTALQSYLDGKTITNVPGYSVHSLIAGKGRHSVVVEPGRGSVEPDEAGRDFVVLTNFSLSNRKDRTFTDVQGAGSDRYTKAYESLSAHKESFTTERGFALLQETVQREGEYPTQLSLVFIPEEGTVYFALRADFTKIYSFSFETNQIRTAKGFASPKQLALTKKGVSVSELQSWMA</sequence>
<dbReference type="AlphaFoldDB" id="A0A927H5C3"/>
<dbReference type="Gene3D" id="3.60.60.10">
    <property type="entry name" value="Penicillin V Acylase, Chain A"/>
    <property type="match status" value="1"/>
</dbReference>
<dbReference type="Proteomes" id="UP000632125">
    <property type="component" value="Unassembled WGS sequence"/>
</dbReference>
<proteinExistence type="predicted"/>
<dbReference type="EMBL" id="JACXIY010000008">
    <property type="protein sequence ID" value="MBD2868262.1"/>
    <property type="molecule type" value="Genomic_DNA"/>
</dbReference>
<accession>A0A927H5C3</accession>
<evidence type="ECO:0008006" key="3">
    <source>
        <dbReference type="Google" id="ProtNLM"/>
    </source>
</evidence>
<evidence type="ECO:0000313" key="1">
    <source>
        <dbReference type="EMBL" id="MBD2868262.1"/>
    </source>
</evidence>
<evidence type="ECO:0000313" key="2">
    <source>
        <dbReference type="Proteomes" id="UP000632125"/>
    </source>
</evidence>